<dbReference type="Proteomes" id="UP000249524">
    <property type="component" value="Unassembled WGS sequence"/>
</dbReference>
<name>A0A328BD32_9CAUL</name>
<evidence type="ECO:0008006" key="3">
    <source>
        <dbReference type="Google" id="ProtNLM"/>
    </source>
</evidence>
<organism evidence="1 2">
    <name type="scientific">Phenylobacterium kunshanense</name>
    <dbReference type="NCBI Taxonomy" id="1445034"/>
    <lineage>
        <taxon>Bacteria</taxon>
        <taxon>Pseudomonadati</taxon>
        <taxon>Pseudomonadota</taxon>
        <taxon>Alphaproteobacteria</taxon>
        <taxon>Caulobacterales</taxon>
        <taxon>Caulobacteraceae</taxon>
        <taxon>Phenylobacterium</taxon>
    </lineage>
</organism>
<gene>
    <name evidence="1" type="ORF">DJ019_16085</name>
</gene>
<comment type="caution">
    <text evidence="1">The sequence shown here is derived from an EMBL/GenBank/DDBJ whole genome shotgun (WGS) entry which is preliminary data.</text>
</comment>
<dbReference type="RefSeq" id="WP_111277076.1">
    <property type="nucleotide sequence ID" value="NZ_QFYS01000007.1"/>
</dbReference>
<dbReference type="OrthoDB" id="9814791at2"/>
<sequence length="160" mass="18276">MAYDTVHDDGRRDFHFLYGRWSVQHRRLKARGAGCDEWDVFAGASFTQGLMGGLVNVEDNDFPELRAQGVAIRTFDIENRRWSIYWVSSASGLLQAPVHGRFEDGIGLFHGEDLDGDRPVKVAYRWDGITGSTARWSQAFSYDDGETWETNWTMDFTRTA</sequence>
<proteinExistence type="predicted"/>
<dbReference type="EMBL" id="QFYS01000007">
    <property type="protein sequence ID" value="RAK63766.1"/>
    <property type="molecule type" value="Genomic_DNA"/>
</dbReference>
<keyword evidence="2" id="KW-1185">Reference proteome</keyword>
<dbReference type="AlphaFoldDB" id="A0A328BD32"/>
<accession>A0A328BD32</accession>
<evidence type="ECO:0000313" key="2">
    <source>
        <dbReference type="Proteomes" id="UP000249524"/>
    </source>
</evidence>
<evidence type="ECO:0000313" key="1">
    <source>
        <dbReference type="EMBL" id="RAK63766.1"/>
    </source>
</evidence>
<protein>
    <recommendedName>
        <fullName evidence="3">DUF1579 domain-containing protein</fullName>
    </recommendedName>
</protein>
<reference evidence="1 2" key="1">
    <citation type="submission" date="2018-05" db="EMBL/GenBank/DDBJ databases">
        <authorList>
            <person name="Lanie J.A."/>
            <person name="Ng W.-L."/>
            <person name="Kazmierczak K.M."/>
            <person name="Andrzejewski T.M."/>
            <person name="Davidsen T.M."/>
            <person name="Wayne K.J."/>
            <person name="Tettelin H."/>
            <person name="Glass J.I."/>
            <person name="Rusch D."/>
            <person name="Podicherti R."/>
            <person name="Tsui H.-C.T."/>
            <person name="Winkler M.E."/>
        </authorList>
    </citation>
    <scope>NUCLEOTIDE SEQUENCE [LARGE SCALE GENOMIC DNA]</scope>
    <source>
        <strain evidence="1 2">BUT-10</strain>
    </source>
</reference>